<gene>
    <name evidence="1" type="ORF">Hgul01_02875</name>
</gene>
<reference evidence="1 2" key="1">
    <citation type="submission" date="2024-02" db="EMBL/GenBank/DDBJ databases">
        <title>Herpetosiphon gulosus NBRC 112829.</title>
        <authorList>
            <person name="Ichikawa N."/>
            <person name="Katano-Makiyama Y."/>
            <person name="Hidaka K."/>
        </authorList>
    </citation>
    <scope>NUCLEOTIDE SEQUENCE [LARGE SCALE GENOMIC DNA]</scope>
    <source>
        <strain evidence="1 2">NBRC 112829</strain>
    </source>
</reference>
<evidence type="ECO:0000313" key="2">
    <source>
        <dbReference type="Proteomes" id="UP001428290"/>
    </source>
</evidence>
<keyword evidence="2" id="KW-1185">Reference proteome</keyword>
<name>A0ABP9X0U6_9CHLR</name>
<proteinExistence type="predicted"/>
<comment type="caution">
    <text evidence="1">The sequence shown here is derived from an EMBL/GenBank/DDBJ whole genome shotgun (WGS) entry which is preliminary data.</text>
</comment>
<accession>A0ABP9X0U6</accession>
<evidence type="ECO:0000313" key="1">
    <source>
        <dbReference type="EMBL" id="GAA5529072.1"/>
    </source>
</evidence>
<protein>
    <recommendedName>
        <fullName evidence="3">Transposase</fullName>
    </recommendedName>
</protein>
<organism evidence="1 2">
    <name type="scientific">Herpetosiphon gulosus</name>
    <dbReference type="NCBI Taxonomy" id="1973496"/>
    <lineage>
        <taxon>Bacteria</taxon>
        <taxon>Bacillati</taxon>
        <taxon>Chloroflexota</taxon>
        <taxon>Chloroflexia</taxon>
        <taxon>Herpetosiphonales</taxon>
        <taxon>Herpetosiphonaceae</taxon>
        <taxon>Herpetosiphon</taxon>
    </lineage>
</organism>
<evidence type="ECO:0008006" key="3">
    <source>
        <dbReference type="Google" id="ProtNLM"/>
    </source>
</evidence>
<dbReference type="EMBL" id="BAABRU010000009">
    <property type="protein sequence ID" value="GAA5529072.1"/>
    <property type="molecule type" value="Genomic_DNA"/>
</dbReference>
<dbReference type="Proteomes" id="UP001428290">
    <property type="component" value="Unassembled WGS sequence"/>
</dbReference>
<sequence length="39" mass="4353">MGLKALIVQPANSHGELLATYDRSSKIISIYNPLPRQWA</sequence>